<feature type="compositionally biased region" description="Polar residues" evidence="1">
    <location>
        <begin position="12"/>
        <end position="26"/>
    </location>
</feature>
<feature type="region of interest" description="Disordered" evidence="1">
    <location>
        <begin position="1"/>
        <end position="142"/>
    </location>
</feature>
<comment type="caution">
    <text evidence="3">The sequence shown here is derived from an EMBL/GenBank/DDBJ whole genome shotgun (WGS) entry which is preliminary data.</text>
</comment>
<keyword evidence="4" id="KW-1185">Reference proteome</keyword>
<name>A0AB34IGK5_PRYPA</name>
<dbReference type="AlphaFoldDB" id="A0AB34IGK5"/>
<evidence type="ECO:0000259" key="2">
    <source>
        <dbReference type="Pfam" id="PF07059"/>
    </source>
</evidence>
<protein>
    <recommendedName>
        <fullName evidence="2">Protein ENHANCED DISEASE RESISTANCE 2 C-terminal domain-containing protein</fullName>
    </recommendedName>
</protein>
<feature type="compositionally biased region" description="Basic and acidic residues" evidence="1">
    <location>
        <begin position="428"/>
        <end position="438"/>
    </location>
</feature>
<dbReference type="InterPro" id="IPR009769">
    <property type="entry name" value="EDR2_C"/>
</dbReference>
<dbReference type="EMBL" id="JBGBPQ010000026">
    <property type="protein sequence ID" value="KAL1498878.1"/>
    <property type="molecule type" value="Genomic_DNA"/>
</dbReference>
<evidence type="ECO:0000256" key="1">
    <source>
        <dbReference type="SAM" id="MobiDB-lite"/>
    </source>
</evidence>
<evidence type="ECO:0000313" key="4">
    <source>
        <dbReference type="Proteomes" id="UP001515480"/>
    </source>
</evidence>
<sequence length="438" mass="46650">MKPSVRAAPDAASSSFWPDLSSLFSNPASRAASPAPPRATPAAPPPPPPPPHDPALTAPPPPPDPPAPPPPLPPPPTSPRLAPTSPRLPPTSPRLAPTPPAPLQRASSTSSTRDAFPPAAPPRLVPGNVREAPPPPDDASPDASLCAAPRCAHSWARCPASAFHVRQPDYRRSSHKAPSAPMLYEVFAVDAFSTPRKLPHIGRAVALPPPAAPPAALPPYLIVHWMIPNYSRRLFGARTVDGPGWSLVWYCRLSAAAAAACELPSPPPAVALLRRFIHPTHGVRLRGERLKCIIGLADLDEPGFSMMTRQLVGRYNYKPFLSKTASTTYVVPGSYFEIDIDTHTWGNAAVNGLYTVKAKMSAMLLRAGLTIQAEEDDELPEQMLAGCYLTHLDPSRGATLDPELLALLQSPSDLSPLPVKRSSSRFSASDHEASPTTP</sequence>
<gene>
    <name evidence="3" type="ORF">AB1Y20_013402</name>
</gene>
<dbReference type="Pfam" id="PF07059">
    <property type="entry name" value="EDR2_C"/>
    <property type="match status" value="1"/>
</dbReference>
<feature type="domain" description="Protein ENHANCED DISEASE RESISTANCE 2 C-terminal" evidence="2">
    <location>
        <begin position="155"/>
        <end position="393"/>
    </location>
</feature>
<feature type="region of interest" description="Disordered" evidence="1">
    <location>
        <begin position="413"/>
        <end position="438"/>
    </location>
</feature>
<reference evidence="3 4" key="1">
    <citation type="journal article" date="2024" name="Science">
        <title>Giant polyketide synthase enzymes in the biosynthesis of giant marine polyether toxins.</title>
        <authorList>
            <person name="Fallon T.R."/>
            <person name="Shende V.V."/>
            <person name="Wierzbicki I.H."/>
            <person name="Pendleton A.L."/>
            <person name="Watervoot N.F."/>
            <person name="Auber R.P."/>
            <person name="Gonzalez D.J."/>
            <person name="Wisecaver J.H."/>
            <person name="Moore B.S."/>
        </authorList>
    </citation>
    <scope>NUCLEOTIDE SEQUENCE [LARGE SCALE GENOMIC DNA]</scope>
    <source>
        <strain evidence="3 4">12B1</strain>
    </source>
</reference>
<dbReference type="Proteomes" id="UP001515480">
    <property type="component" value="Unassembled WGS sequence"/>
</dbReference>
<proteinExistence type="predicted"/>
<feature type="compositionally biased region" description="Pro residues" evidence="1">
    <location>
        <begin position="86"/>
        <end position="102"/>
    </location>
</feature>
<accession>A0AB34IGK5</accession>
<evidence type="ECO:0000313" key="3">
    <source>
        <dbReference type="EMBL" id="KAL1498878.1"/>
    </source>
</evidence>
<dbReference type="PANTHER" id="PTHR31558">
    <property type="entry name" value="CW14 PROTEIN"/>
    <property type="match status" value="1"/>
</dbReference>
<organism evidence="3 4">
    <name type="scientific">Prymnesium parvum</name>
    <name type="common">Toxic golden alga</name>
    <dbReference type="NCBI Taxonomy" id="97485"/>
    <lineage>
        <taxon>Eukaryota</taxon>
        <taxon>Haptista</taxon>
        <taxon>Haptophyta</taxon>
        <taxon>Prymnesiophyceae</taxon>
        <taxon>Prymnesiales</taxon>
        <taxon>Prymnesiaceae</taxon>
        <taxon>Prymnesium</taxon>
    </lineage>
</organism>
<feature type="compositionally biased region" description="Pro residues" evidence="1">
    <location>
        <begin position="34"/>
        <end position="78"/>
    </location>
</feature>
<dbReference type="PANTHER" id="PTHR31558:SF3">
    <property type="entry name" value="CW14 PROTEIN"/>
    <property type="match status" value="1"/>
</dbReference>